<sequence>MILPTREVSVLTKVIGWLQVIANFLSTIILGFNAAVLAADGSSGNNTEWDSLTASEIEALESNAQTMTATFYVNTALAIPAIIMAVLLLWGSYTRNAGFILAWMISQGIVIVVSVGFLSITLFQSAGAGAAFFNFSGMAVTILIGYFLLWIVGTHRKEIIIYSKHGCHEELVKCSF</sequence>
<feature type="transmembrane region" description="Helical" evidence="1">
    <location>
        <begin position="71"/>
        <end position="90"/>
    </location>
</feature>
<accession>A0A8J2PAB4</accession>
<evidence type="ECO:0000256" key="1">
    <source>
        <dbReference type="SAM" id="Phobius"/>
    </source>
</evidence>
<protein>
    <submittedName>
        <fullName evidence="2">Uncharacterized protein</fullName>
    </submittedName>
</protein>
<name>A0A8J2PAB4_9HEXA</name>
<keyword evidence="1" id="KW-1133">Transmembrane helix</keyword>
<dbReference type="AlphaFoldDB" id="A0A8J2PAB4"/>
<keyword evidence="1" id="KW-0812">Transmembrane</keyword>
<feature type="transmembrane region" description="Helical" evidence="1">
    <location>
        <begin position="132"/>
        <end position="152"/>
    </location>
</feature>
<reference evidence="2" key="1">
    <citation type="submission" date="2021-06" db="EMBL/GenBank/DDBJ databases">
        <authorList>
            <person name="Hodson N. C."/>
            <person name="Mongue J. A."/>
            <person name="Jaron S. K."/>
        </authorList>
    </citation>
    <scope>NUCLEOTIDE SEQUENCE</scope>
</reference>
<evidence type="ECO:0000313" key="3">
    <source>
        <dbReference type="Proteomes" id="UP000708208"/>
    </source>
</evidence>
<keyword evidence="3" id="KW-1185">Reference proteome</keyword>
<feature type="transmembrane region" description="Helical" evidence="1">
    <location>
        <begin position="97"/>
        <end position="120"/>
    </location>
</feature>
<feature type="transmembrane region" description="Helical" evidence="1">
    <location>
        <begin position="20"/>
        <end position="39"/>
    </location>
</feature>
<proteinExistence type="predicted"/>
<keyword evidence="1" id="KW-0472">Membrane</keyword>
<dbReference type="Proteomes" id="UP000708208">
    <property type="component" value="Unassembled WGS sequence"/>
</dbReference>
<organism evidence="2 3">
    <name type="scientific">Allacma fusca</name>
    <dbReference type="NCBI Taxonomy" id="39272"/>
    <lineage>
        <taxon>Eukaryota</taxon>
        <taxon>Metazoa</taxon>
        <taxon>Ecdysozoa</taxon>
        <taxon>Arthropoda</taxon>
        <taxon>Hexapoda</taxon>
        <taxon>Collembola</taxon>
        <taxon>Symphypleona</taxon>
        <taxon>Sminthuridae</taxon>
        <taxon>Allacma</taxon>
    </lineage>
</organism>
<evidence type="ECO:0000313" key="2">
    <source>
        <dbReference type="EMBL" id="CAG7815052.1"/>
    </source>
</evidence>
<comment type="caution">
    <text evidence="2">The sequence shown here is derived from an EMBL/GenBank/DDBJ whole genome shotgun (WGS) entry which is preliminary data.</text>
</comment>
<gene>
    <name evidence="2" type="ORF">AFUS01_LOCUS25756</name>
</gene>
<dbReference type="EMBL" id="CAJVCH010334276">
    <property type="protein sequence ID" value="CAG7815052.1"/>
    <property type="molecule type" value="Genomic_DNA"/>
</dbReference>